<dbReference type="InterPro" id="IPR019993">
    <property type="entry name" value="RecB_nuclease_TM0106_put"/>
</dbReference>
<dbReference type="InterPro" id="IPR038720">
    <property type="entry name" value="YprB_RNase_H-like_dom"/>
</dbReference>
<keyword evidence="3" id="KW-1185">Reference proteome</keyword>
<reference evidence="2 3" key="1">
    <citation type="submission" date="2018-05" db="EMBL/GenBank/DDBJ databases">
        <title>Genomic Encyclopedia of Type Strains, Phase IV (KMG-IV): sequencing the most valuable type-strain genomes for metagenomic binning, comparative biology and taxonomic classification.</title>
        <authorList>
            <person name="Goeker M."/>
        </authorList>
    </citation>
    <scope>NUCLEOTIDE SEQUENCE [LARGE SCALE GENOMIC DNA]</scope>
    <source>
        <strain evidence="2 3">DSM 24906</strain>
    </source>
</reference>
<comment type="caution">
    <text evidence="2">The sequence shown here is derived from an EMBL/GenBank/DDBJ whole genome shotgun (WGS) entry which is preliminary data.</text>
</comment>
<feature type="domain" description="YprB ribonuclease H-like" evidence="1">
    <location>
        <begin position="207"/>
        <end position="364"/>
    </location>
</feature>
<dbReference type="AlphaFoldDB" id="A0AA45HII5"/>
<dbReference type="InterPro" id="IPR012337">
    <property type="entry name" value="RNaseH-like_sf"/>
</dbReference>
<organism evidence="2 3">
    <name type="scientific">Oceanotoga teriensis</name>
    <dbReference type="NCBI Taxonomy" id="515440"/>
    <lineage>
        <taxon>Bacteria</taxon>
        <taxon>Thermotogati</taxon>
        <taxon>Thermotogota</taxon>
        <taxon>Thermotogae</taxon>
        <taxon>Petrotogales</taxon>
        <taxon>Petrotogaceae</taxon>
        <taxon>Oceanotoga</taxon>
    </lineage>
</organism>
<dbReference type="EMBL" id="QGGI01000010">
    <property type="protein sequence ID" value="PWJ92065.1"/>
    <property type="molecule type" value="Genomic_DNA"/>
</dbReference>
<dbReference type="RefSeq" id="WP_109604986.1">
    <property type="nucleotide sequence ID" value="NZ_JAMHJO010000002.1"/>
</dbReference>
<sequence>MNIIYFENLKNCPYYEPSYKRPGTYFSVEIEDMKFEANYESFEDGVVHIVRAGNRLRFYHWIHAYAVYLYFKKQGKQVKKYHFELGNQVHDITEQDILKKEKRILSEIIDLKFMYKDPGSHCRFCKIKQECHKELLDSGNLIVVPSISERVLKDFEVMNVDPLEVIKTDKIDKFRPFQRKSLYNLKSVYENTPLKLRKVKLPEKYIIFDVETYHENDFLFGYLLDDQYIPFIFESKEDDHKYLEMIEFLEKQERILIHYDVHDVQSLRKVAEIKPELKKRIEKILKNSIDLYEIIIKNYSFPVTSYSLKDISKYFGFHWRTDLNGYAVILEYKRYLKGEQGIMKSILDYNEDDCRATKLVMEKMKTI</sequence>
<proteinExistence type="predicted"/>
<dbReference type="Pfam" id="PF13482">
    <property type="entry name" value="RNase_H_2"/>
    <property type="match status" value="1"/>
</dbReference>
<evidence type="ECO:0000313" key="2">
    <source>
        <dbReference type="EMBL" id="PWJ92065.1"/>
    </source>
</evidence>
<dbReference type="SUPFAM" id="SSF53098">
    <property type="entry name" value="Ribonuclease H-like"/>
    <property type="match status" value="1"/>
</dbReference>
<gene>
    <name evidence="2" type="ORF">C7380_11058</name>
</gene>
<accession>A0AA45HII5</accession>
<dbReference type="Proteomes" id="UP000245921">
    <property type="component" value="Unassembled WGS sequence"/>
</dbReference>
<protein>
    <recommendedName>
        <fullName evidence="1">YprB ribonuclease H-like domain-containing protein</fullName>
    </recommendedName>
</protein>
<dbReference type="NCBIfam" id="TIGR03491">
    <property type="entry name" value="TM0106 family RecB-like putative nuclease"/>
    <property type="match status" value="1"/>
</dbReference>
<evidence type="ECO:0000313" key="3">
    <source>
        <dbReference type="Proteomes" id="UP000245921"/>
    </source>
</evidence>
<evidence type="ECO:0000259" key="1">
    <source>
        <dbReference type="Pfam" id="PF13482"/>
    </source>
</evidence>
<name>A0AA45HII5_9BACT</name>